<evidence type="ECO:0000256" key="7">
    <source>
        <dbReference type="ARBA" id="ARBA00050056"/>
    </source>
</evidence>
<protein>
    <recommendedName>
        <fullName evidence="7">Endoribonuclease YoeB</fullName>
    </recommendedName>
    <alternativeName>
        <fullName evidence="6">Putative mRNA interferase YoeB</fullName>
    </alternativeName>
</protein>
<evidence type="ECO:0000313" key="9">
    <source>
        <dbReference type="Proteomes" id="UP000824211"/>
    </source>
</evidence>
<dbReference type="GO" id="GO:0004519">
    <property type="term" value="F:endonuclease activity"/>
    <property type="evidence" value="ECO:0007669"/>
    <property type="project" value="UniProtKB-KW"/>
</dbReference>
<gene>
    <name evidence="8" type="ORF">H9771_08060</name>
</gene>
<accession>A0A9D2MGB0</accession>
<sequence length="87" mass="10294">MYKVEFTKTALKQLPNLRSVGLAHKAKALVELLAQDPYRTPPPYEKLIGDLKGSYSRRLNVQHRLVYQVFEEEKIVRVLSMWTHYEY</sequence>
<comment type="caution">
    <text evidence="8">The sequence shown here is derived from an EMBL/GenBank/DDBJ whole genome shotgun (WGS) entry which is preliminary data.</text>
</comment>
<dbReference type="AlphaFoldDB" id="A0A9D2MGB0"/>
<proteinExistence type="inferred from homology"/>
<organism evidence="8 9">
    <name type="scientific">Candidatus Faecalibacterium faecipullorum</name>
    <dbReference type="NCBI Taxonomy" id="2838578"/>
    <lineage>
        <taxon>Bacteria</taxon>
        <taxon>Bacillati</taxon>
        <taxon>Bacillota</taxon>
        <taxon>Clostridia</taxon>
        <taxon>Eubacteriales</taxon>
        <taxon>Oscillospiraceae</taxon>
        <taxon>Faecalibacterium</taxon>
    </lineage>
</organism>
<keyword evidence="4" id="KW-0255">Endonuclease</keyword>
<keyword evidence="2" id="KW-1277">Toxin-antitoxin system</keyword>
<evidence type="ECO:0000256" key="1">
    <source>
        <dbReference type="ARBA" id="ARBA00008172"/>
    </source>
</evidence>
<dbReference type="InterPro" id="IPR009614">
    <property type="entry name" value="YoeB_toxin"/>
</dbReference>
<dbReference type="GO" id="GO:0006401">
    <property type="term" value="P:RNA catabolic process"/>
    <property type="evidence" value="ECO:0007669"/>
    <property type="project" value="InterPro"/>
</dbReference>
<dbReference type="GO" id="GO:0045892">
    <property type="term" value="P:negative regulation of DNA-templated transcription"/>
    <property type="evidence" value="ECO:0007669"/>
    <property type="project" value="TreeGrafter"/>
</dbReference>
<comment type="similarity">
    <text evidence="1">Belongs to the YoeB family.</text>
</comment>
<reference evidence="8" key="2">
    <citation type="submission" date="2021-04" db="EMBL/GenBank/DDBJ databases">
        <authorList>
            <person name="Gilroy R."/>
        </authorList>
    </citation>
    <scope>NUCLEOTIDE SEQUENCE</scope>
    <source>
        <strain evidence="8">ChiHjej9B8-13557</strain>
    </source>
</reference>
<evidence type="ECO:0000256" key="5">
    <source>
        <dbReference type="ARBA" id="ARBA00022801"/>
    </source>
</evidence>
<dbReference type="NCBIfam" id="TIGR02385">
    <property type="entry name" value="RelE_StbE"/>
    <property type="match status" value="1"/>
</dbReference>
<evidence type="ECO:0000256" key="6">
    <source>
        <dbReference type="ARBA" id="ARBA00030388"/>
    </source>
</evidence>
<evidence type="ECO:0000256" key="2">
    <source>
        <dbReference type="ARBA" id="ARBA00022649"/>
    </source>
</evidence>
<dbReference type="InterPro" id="IPR035093">
    <property type="entry name" value="RelE/ParE_toxin_dom_sf"/>
</dbReference>
<dbReference type="GO" id="GO:0016787">
    <property type="term" value="F:hydrolase activity"/>
    <property type="evidence" value="ECO:0007669"/>
    <property type="project" value="UniProtKB-KW"/>
</dbReference>
<dbReference type="SUPFAM" id="SSF143011">
    <property type="entry name" value="RelE-like"/>
    <property type="match status" value="1"/>
</dbReference>
<dbReference type="NCBIfam" id="TIGR02116">
    <property type="entry name" value="toxin_Txe_YoeB"/>
    <property type="match status" value="1"/>
</dbReference>
<name>A0A9D2MGB0_9FIRM</name>
<dbReference type="Proteomes" id="UP000824211">
    <property type="component" value="Unassembled WGS sequence"/>
</dbReference>
<dbReference type="EMBL" id="DWXX01000144">
    <property type="protein sequence ID" value="HJB59585.1"/>
    <property type="molecule type" value="Genomic_DNA"/>
</dbReference>
<reference evidence="8" key="1">
    <citation type="journal article" date="2021" name="PeerJ">
        <title>Extensive microbial diversity within the chicken gut microbiome revealed by metagenomics and culture.</title>
        <authorList>
            <person name="Gilroy R."/>
            <person name="Ravi A."/>
            <person name="Getino M."/>
            <person name="Pursley I."/>
            <person name="Horton D.L."/>
            <person name="Alikhan N.F."/>
            <person name="Baker D."/>
            <person name="Gharbi K."/>
            <person name="Hall N."/>
            <person name="Watson M."/>
            <person name="Adriaenssens E.M."/>
            <person name="Foster-Nyarko E."/>
            <person name="Jarju S."/>
            <person name="Secka A."/>
            <person name="Antonio M."/>
            <person name="Oren A."/>
            <person name="Chaudhuri R.R."/>
            <person name="La Ragione R."/>
            <person name="Hildebrand F."/>
            <person name="Pallen M.J."/>
        </authorList>
    </citation>
    <scope>NUCLEOTIDE SEQUENCE</scope>
    <source>
        <strain evidence="8">ChiHjej9B8-13557</strain>
    </source>
</reference>
<dbReference type="PANTHER" id="PTHR38039">
    <property type="entry name" value="TOXIN YOEB"/>
    <property type="match status" value="1"/>
</dbReference>
<evidence type="ECO:0000313" key="8">
    <source>
        <dbReference type="EMBL" id="HJB59585.1"/>
    </source>
</evidence>
<dbReference type="Gene3D" id="3.30.2310.20">
    <property type="entry name" value="RelE-like"/>
    <property type="match status" value="1"/>
</dbReference>
<dbReference type="InterPro" id="IPR007712">
    <property type="entry name" value="RelE/ParE_toxin"/>
</dbReference>
<keyword evidence="5" id="KW-0378">Hydrolase</keyword>
<dbReference type="Pfam" id="PF06769">
    <property type="entry name" value="YoeB_toxin"/>
    <property type="match status" value="1"/>
</dbReference>
<evidence type="ECO:0000256" key="4">
    <source>
        <dbReference type="ARBA" id="ARBA00022759"/>
    </source>
</evidence>
<evidence type="ECO:0000256" key="3">
    <source>
        <dbReference type="ARBA" id="ARBA00022722"/>
    </source>
</evidence>
<keyword evidence="3" id="KW-0540">Nuclease</keyword>
<dbReference type="PANTHER" id="PTHR38039:SF1">
    <property type="entry name" value="TOXIN YOEB"/>
    <property type="match status" value="1"/>
</dbReference>